<dbReference type="PANTHER" id="PTHR33398:SF1">
    <property type="entry name" value="SMALL RIBOSOMAL SUBUNIT PROTEIN BS20C"/>
    <property type="match status" value="1"/>
</dbReference>
<keyword evidence="6 8" id="KW-0687">Ribonucleoprotein</keyword>
<comment type="function">
    <text evidence="1 8">Binds directly to 16S ribosomal RNA.</text>
</comment>
<evidence type="ECO:0000256" key="4">
    <source>
        <dbReference type="ARBA" id="ARBA00022884"/>
    </source>
</evidence>
<dbReference type="HAMAP" id="MF_00500">
    <property type="entry name" value="Ribosomal_bS20"/>
    <property type="match status" value="1"/>
</dbReference>
<dbReference type="PANTHER" id="PTHR33398">
    <property type="entry name" value="30S RIBOSOMAL PROTEIN S20"/>
    <property type="match status" value="1"/>
</dbReference>
<proteinExistence type="inferred from homology"/>
<dbReference type="GO" id="GO:0006412">
    <property type="term" value="P:translation"/>
    <property type="evidence" value="ECO:0007669"/>
    <property type="project" value="UniProtKB-UniRule"/>
</dbReference>
<name>A0A1B1U4I0_9HELI</name>
<keyword evidence="3 8" id="KW-0699">rRNA-binding</keyword>
<dbReference type="GO" id="GO:0070181">
    <property type="term" value="F:small ribosomal subunit rRNA binding"/>
    <property type="evidence" value="ECO:0007669"/>
    <property type="project" value="TreeGrafter"/>
</dbReference>
<dbReference type="NCBIfam" id="TIGR00029">
    <property type="entry name" value="S20"/>
    <property type="match status" value="1"/>
</dbReference>
<keyword evidence="5 8" id="KW-0689">Ribosomal protein</keyword>
<dbReference type="OrthoDB" id="9807974at2"/>
<evidence type="ECO:0000256" key="9">
    <source>
        <dbReference type="SAM" id="MobiDB-lite"/>
    </source>
</evidence>
<evidence type="ECO:0000256" key="6">
    <source>
        <dbReference type="ARBA" id="ARBA00023274"/>
    </source>
</evidence>
<dbReference type="GO" id="GO:0015935">
    <property type="term" value="C:small ribosomal subunit"/>
    <property type="evidence" value="ECO:0007669"/>
    <property type="project" value="TreeGrafter"/>
</dbReference>
<protein>
    <recommendedName>
        <fullName evidence="7 8">Small ribosomal subunit protein bS20</fullName>
    </recommendedName>
</protein>
<dbReference type="InterPro" id="IPR002583">
    <property type="entry name" value="Ribosomal_bS20"/>
</dbReference>
<evidence type="ECO:0000256" key="2">
    <source>
        <dbReference type="ARBA" id="ARBA00007634"/>
    </source>
</evidence>
<evidence type="ECO:0000256" key="7">
    <source>
        <dbReference type="ARBA" id="ARBA00035136"/>
    </source>
</evidence>
<accession>A0A1B1U4I0</accession>
<dbReference type="Pfam" id="PF01649">
    <property type="entry name" value="Ribosomal_S20p"/>
    <property type="match status" value="1"/>
</dbReference>
<keyword evidence="11" id="KW-1185">Reference proteome</keyword>
<comment type="similarity">
    <text evidence="2 8">Belongs to the bacterial ribosomal protein bS20 family.</text>
</comment>
<dbReference type="EMBL" id="CP016503">
    <property type="protein sequence ID" value="ANV97704.1"/>
    <property type="molecule type" value="Genomic_DNA"/>
</dbReference>
<keyword evidence="4 8" id="KW-0694">RNA-binding</keyword>
<evidence type="ECO:0000256" key="5">
    <source>
        <dbReference type="ARBA" id="ARBA00022980"/>
    </source>
</evidence>
<evidence type="ECO:0000256" key="3">
    <source>
        <dbReference type="ARBA" id="ARBA00022730"/>
    </source>
</evidence>
<evidence type="ECO:0000256" key="1">
    <source>
        <dbReference type="ARBA" id="ARBA00003134"/>
    </source>
</evidence>
<reference evidence="11" key="1">
    <citation type="submission" date="2016-07" db="EMBL/GenBank/DDBJ databases">
        <authorList>
            <person name="Florea S."/>
            <person name="Webb J.S."/>
            <person name="Jaromczyk J."/>
            <person name="Schardl C.L."/>
        </authorList>
    </citation>
    <scope>NUCLEOTIDE SEQUENCE [LARGE SCALE GENOMIC DNA]</scope>
    <source>
        <strain evidence="11">MIT 01-6242</strain>
    </source>
</reference>
<evidence type="ECO:0000313" key="11">
    <source>
        <dbReference type="Proteomes" id="UP000092884"/>
    </source>
</evidence>
<dbReference type="SUPFAM" id="SSF46992">
    <property type="entry name" value="Ribosomal protein S20"/>
    <property type="match status" value="1"/>
</dbReference>
<dbReference type="GO" id="GO:0003735">
    <property type="term" value="F:structural constituent of ribosome"/>
    <property type="evidence" value="ECO:0007669"/>
    <property type="project" value="InterPro"/>
</dbReference>
<dbReference type="GO" id="GO:0005829">
    <property type="term" value="C:cytosol"/>
    <property type="evidence" value="ECO:0007669"/>
    <property type="project" value="TreeGrafter"/>
</dbReference>
<dbReference type="FunFam" id="1.20.58.110:FF:000001">
    <property type="entry name" value="30S ribosomal protein S20"/>
    <property type="match status" value="1"/>
</dbReference>
<evidence type="ECO:0000313" key="10">
    <source>
        <dbReference type="EMBL" id="ANV97704.1"/>
    </source>
</evidence>
<gene>
    <name evidence="8" type="primary">rpsT</name>
    <name evidence="10" type="ORF">BBW65_02290</name>
</gene>
<feature type="region of interest" description="Disordered" evidence="9">
    <location>
        <begin position="1"/>
        <end position="20"/>
    </location>
</feature>
<organism evidence="10 11">
    <name type="scientific">Helicobacter enhydrae</name>
    <dbReference type="NCBI Taxonomy" id="222136"/>
    <lineage>
        <taxon>Bacteria</taxon>
        <taxon>Pseudomonadati</taxon>
        <taxon>Campylobacterota</taxon>
        <taxon>Epsilonproteobacteria</taxon>
        <taxon>Campylobacterales</taxon>
        <taxon>Helicobacteraceae</taxon>
        <taxon>Helicobacter</taxon>
    </lineage>
</organism>
<dbReference type="RefSeq" id="WP_066339123.1">
    <property type="nucleotide sequence ID" value="NZ_CP016503.1"/>
</dbReference>
<dbReference type="KEGG" id="het:BBW65_02290"/>
<dbReference type="AlphaFoldDB" id="A0A1B1U4I0"/>
<dbReference type="Proteomes" id="UP000092884">
    <property type="component" value="Chromosome"/>
</dbReference>
<evidence type="ECO:0000256" key="8">
    <source>
        <dbReference type="HAMAP-Rule" id="MF_00500"/>
    </source>
</evidence>
<dbReference type="STRING" id="222136.BBW65_02290"/>
<sequence>MANHKSAEKRIRQTLKRTERNRYYRTRMKNIIRAIREAVVAKDLSKAQESLKVANKELHKFVSKGILKKNTASRKVSRLNAYVKRLALQSA</sequence>
<dbReference type="Gene3D" id="1.20.58.110">
    <property type="entry name" value="Ribosomal protein S20"/>
    <property type="match status" value="1"/>
</dbReference>
<dbReference type="InterPro" id="IPR036510">
    <property type="entry name" value="Ribosomal_bS20_sf"/>
</dbReference>